<dbReference type="STRING" id="27342.A0A0H2RPU7"/>
<dbReference type="AlphaFoldDB" id="A0A0H2RPU7"/>
<keyword evidence="4" id="KW-1185">Reference proteome</keyword>
<proteinExistence type="predicted"/>
<sequence length="238" mass="24767">MGIHAAHSPQDSTGTFGGGSSVPAQHAGKALLALSSSSSSTVAAGHPASVHFAPDAARRDHTHPKAKGNGAQGTKGASTEANTGIGASSSKTTPRPSKPKTQTSMPSMSSSSSVFAGAADSAWGANFWVTLVEPQTGTPFYACPATGEVSWDPPVGNFVLPPSTEGEWWELVDESRGIPYYYHTKTNATVWEKPEGFVIPLGILQNSALGRRLSLRYSQSFDPAALPSISEPNDSQSQ</sequence>
<accession>A0A0H2RPU7</accession>
<feature type="compositionally biased region" description="Polar residues" evidence="1">
    <location>
        <begin position="75"/>
        <end position="87"/>
    </location>
</feature>
<dbReference type="PANTHER" id="PTHR45876:SF8">
    <property type="entry name" value="FI04035P"/>
    <property type="match status" value="1"/>
</dbReference>
<evidence type="ECO:0000313" key="4">
    <source>
        <dbReference type="Proteomes" id="UP000053477"/>
    </source>
</evidence>
<dbReference type="SUPFAM" id="SSF51045">
    <property type="entry name" value="WW domain"/>
    <property type="match status" value="1"/>
</dbReference>
<dbReference type="PROSITE" id="PS50020">
    <property type="entry name" value="WW_DOMAIN_2"/>
    <property type="match status" value="1"/>
</dbReference>
<dbReference type="GO" id="GO:0005737">
    <property type="term" value="C:cytoplasm"/>
    <property type="evidence" value="ECO:0007669"/>
    <property type="project" value="TreeGrafter"/>
</dbReference>
<dbReference type="OrthoDB" id="437889at2759"/>
<dbReference type="Pfam" id="PF00397">
    <property type="entry name" value="WW"/>
    <property type="match status" value="1"/>
</dbReference>
<evidence type="ECO:0000259" key="2">
    <source>
        <dbReference type="PROSITE" id="PS50020"/>
    </source>
</evidence>
<dbReference type="GO" id="GO:0005096">
    <property type="term" value="F:GTPase activator activity"/>
    <property type="evidence" value="ECO:0007669"/>
    <property type="project" value="TreeGrafter"/>
</dbReference>
<dbReference type="EMBL" id="KQ086177">
    <property type="protein sequence ID" value="KLO06856.1"/>
    <property type="molecule type" value="Genomic_DNA"/>
</dbReference>
<dbReference type="PANTHER" id="PTHR45876">
    <property type="entry name" value="FI04035P"/>
    <property type="match status" value="1"/>
</dbReference>
<protein>
    <recommendedName>
        <fullName evidence="2">WW domain-containing protein</fullName>
    </recommendedName>
</protein>
<evidence type="ECO:0000256" key="1">
    <source>
        <dbReference type="SAM" id="MobiDB-lite"/>
    </source>
</evidence>
<dbReference type="InterPro" id="IPR036020">
    <property type="entry name" value="WW_dom_sf"/>
</dbReference>
<dbReference type="Gene3D" id="2.20.70.10">
    <property type="match status" value="1"/>
</dbReference>
<feature type="domain" description="WW" evidence="2">
    <location>
        <begin position="169"/>
        <end position="196"/>
    </location>
</feature>
<dbReference type="InterPro" id="IPR001202">
    <property type="entry name" value="WW_dom"/>
</dbReference>
<feature type="compositionally biased region" description="Low complexity" evidence="1">
    <location>
        <begin position="30"/>
        <end position="40"/>
    </location>
</feature>
<organism evidence="3 4">
    <name type="scientific">Schizopora paradoxa</name>
    <dbReference type="NCBI Taxonomy" id="27342"/>
    <lineage>
        <taxon>Eukaryota</taxon>
        <taxon>Fungi</taxon>
        <taxon>Dikarya</taxon>
        <taxon>Basidiomycota</taxon>
        <taxon>Agaricomycotina</taxon>
        <taxon>Agaricomycetes</taxon>
        <taxon>Hymenochaetales</taxon>
        <taxon>Schizoporaceae</taxon>
        <taxon>Schizopora</taxon>
    </lineage>
</organism>
<feature type="non-terminal residue" evidence="3">
    <location>
        <position position="238"/>
    </location>
</feature>
<evidence type="ECO:0000313" key="3">
    <source>
        <dbReference type="EMBL" id="KLO06856.1"/>
    </source>
</evidence>
<feature type="region of interest" description="Disordered" evidence="1">
    <location>
        <begin position="1"/>
        <end position="111"/>
    </location>
</feature>
<dbReference type="Proteomes" id="UP000053477">
    <property type="component" value="Unassembled WGS sequence"/>
</dbReference>
<gene>
    <name evidence="3" type="ORF">SCHPADRAFT_837440</name>
</gene>
<name>A0A0H2RPU7_9AGAM</name>
<reference evidence="3 4" key="1">
    <citation type="submission" date="2015-04" db="EMBL/GenBank/DDBJ databases">
        <title>Complete genome sequence of Schizopora paradoxa KUC8140, a cosmopolitan wood degrader in East Asia.</title>
        <authorList>
            <consortium name="DOE Joint Genome Institute"/>
            <person name="Min B."/>
            <person name="Park H."/>
            <person name="Jang Y."/>
            <person name="Kim J.-J."/>
            <person name="Kim K.H."/>
            <person name="Pangilinan J."/>
            <person name="Lipzen A."/>
            <person name="Riley R."/>
            <person name="Grigoriev I.V."/>
            <person name="Spatafora J.W."/>
            <person name="Choi I.-G."/>
        </authorList>
    </citation>
    <scope>NUCLEOTIDE SEQUENCE [LARGE SCALE GENOMIC DNA]</scope>
    <source>
        <strain evidence="3 4">KUC8140</strain>
    </source>
</reference>
<dbReference type="InParanoid" id="A0A0H2RPU7"/>
<dbReference type="SMART" id="SM00456">
    <property type="entry name" value="WW"/>
    <property type="match status" value="2"/>
</dbReference>
<feature type="compositionally biased region" description="Low complexity" evidence="1">
    <location>
        <begin position="88"/>
        <end position="111"/>
    </location>
</feature>
<dbReference type="CDD" id="cd00201">
    <property type="entry name" value="WW"/>
    <property type="match status" value="1"/>
</dbReference>